<keyword evidence="1" id="KW-1133">Transmembrane helix</keyword>
<dbReference type="OrthoDB" id="3562645at2759"/>
<reference evidence="2 3" key="1">
    <citation type="submission" date="2016-05" db="EMBL/GenBank/DDBJ databases">
        <title>A degradative enzymes factory behind the ericoid mycorrhizal symbiosis.</title>
        <authorList>
            <consortium name="DOE Joint Genome Institute"/>
            <person name="Martino E."/>
            <person name="Morin E."/>
            <person name="Grelet G."/>
            <person name="Kuo A."/>
            <person name="Kohler A."/>
            <person name="Daghino S."/>
            <person name="Barry K."/>
            <person name="Choi C."/>
            <person name="Cichocki N."/>
            <person name="Clum A."/>
            <person name="Copeland A."/>
            <person name="Hainaut M."/>
            <person name="Haridas S."/>
            <person name="Labutti K."/>
            <person name="Lindquist E."/>
            <person name="Lipzen A."/>
            <person name="Khouja H.-R."/>
            <person name="Murat C."/>
            <person name="Ohm R."/>
            <person name="Olson A."/>
            <person name="Spatafora J."/>
            <person name="Veneault-Fourrey C."/>
            <person name="Henrissat B."/>
            <person name="Grigoriev I."/>
            <person name="Martin F."/>
            <person name="Perotto S."/>
        </authorList>
    </citation>
    <scope>NUCLEOTIDE SEQUENCE [LARGE SCALE GENOMIC DNA]</scope>
    <source>
        <strain evidence="2 3">UAMH 7357</strain>
    </source>
</reference>
<sequence length="222" mass="24422">MMISATTADVSPQNDTDGGTMGCFGYIYACASGAAEAGFEQQAVIYMLVALGFFIKRLQAQLHRNQNVRSRTGRQWCLGHLVGGALVVVLAMATGFIKPPPALQTLHELLTEQMELMELAMLKMNRPLYSKDFKAITEALHRHFRANGGIPERGYNTVHSFARWTASVLDFSQIKVEDASATKAALESRSSNDRSPFYIAQKVAKSKSMVYKRKKPGGNGDN</sequence>
<evidence type="ECO:0000313" key="2">
    <source>
        <dbReference type="EMBL" id="PMD20090.1"/>
    </source>
</evidence>
<accession>A0A2J6Q1D6</accession>
<feature type="transmembrane region" description="Helical" evidence="1">
    <location>
        <begin position="26"/>
        <end position="55"/>
    </location>
</feature>
<organism evidence="2 3">
    <name type="scientific">Hyaloscypha hepaticicola</name>
    <dbReference type="NCBI Taxonomy" id="2082293"/>
    <lineage>
        <taxon>Eukaryota</taxon>
        <taxon>Fungi</taxon>
        <taxon>Dikarya</taxon>
        <taxon>Ascomycota</taxon>
        <taxon>Pezizomycotina</taxon>
        <taxon>Leotiomycetes</taxon>
        <taxon>Helotiales</taxon>
        <taxon>Hyaloscyphaceae</taxon>
        <taxon>Hyaloscypha</taxon>
    </lineage>
</organism>
<gene>
    <name evidence="2" type="ORF">NA56DRAFT_704894</name>
</gene>
<keyword evidence="1" id="KW-0472">Membrane</keyword>
<dbReference type="Proteomes" id="UP000235672">
    <property type="component" value="Unassembled WGS sequence"/>
</dbReference>
<name>A0A2J6Q1D6_9HELO</name>
<keyword evidence="1" id="KW-0812">Transmembrane</keyword>
<keyword evidence="3" id="KW-1185">Reference proteome</keyword>
<evidence type="ECO:0000313" key="3">
    <source>
        <dbReference type="Proteomes" id="UP000235672"/>
    </source>
</evidence>
<dbReference type="EMBL" id="KZ613486">
    <property type="protein sequence ID" value="PMD20090.1"/>
    <property type="molecule type" value="Genomic_DNA"/>
</dbReference>
<proteinExistence type="predicted"/>
<protein>
    <submittedName>
        <fullName evidence="2">Uncharacterized protein</fullName>
    </submittedName>
</protein>
<evidence type="ECO:0000256" key="1">
    <source>
        <dbReference type="SAM" id="Phobius"/>
    </source>
</evidence>
<dbReference type="AlphaFoldDB" id="A0A2J6Q1D6"/>
<feature type="transmembrane region" description="Helical" evidence="1">
    <location>
        <begin position="76"/>
        <end position="97"/>
    </location>
</feature>